<dbReference type="EnsemblBacteria" id="ACC81678">
    <property type="protein sequence ID" value="ACC81678"/>
    <property type="gene ID" value="Npun_F3226"/>
</dbReference>
<dbReference type="PhylomeDB" id="B2IYU5"/>
<accession>B2IYU5</accession>
<dbReference type="RefSeq" id="WP_012409657.1">
    <property type="nucleotide sequence ID" value="NC_010628.1"/>
</dbReference>
<dbReference type="EMBL" id="CP001037">
    <property type="protein sequence ID" value="ACC81678.1"/>
    <property type="molecule type" value="Genomic_DNA"/>
</dbReference>
<reference evidence="2 3" key="2">
    <citation type="journal article" date="2013" name="Plant Physiol.">
        <title>A Nostoc punctiforme Sugar Transporter Necessary to Establish a Cyanobacterium-Plant Symbiosis.</title>
        <authorList>
            <person name="Ekman M."/>
            <person name="Picossi S."/>
            <person name="Campbell E.L."/>
            <person name="Meeks J.C."/>
            <person name="Flores E."/>
        </authorList>
    </citation>
    <scope>NUCLEOTIDE SEQUENCE [LARGE SCALE GENOMIC DNA]</scope>
    <source>
        <strain evidence="3">ATCC 29133 / PCC 73102</strain>
    </source>
</reference>
<dbReference type="NCBIfam" id="TIGR03798">
    <property type="entry name" value="leader_Nif11"/>
    <property type="match status" value="1"/>
</dbReference>
<evidence type="ECO:0000313" key="2">
    <source>
        <dbReference type="EMBL" id="ACC81678.1"/>
    </source>
</evidence>
<dbReference type="Pfam" id="PF07862">
    <property type="entry name" value="Nif11"/>
    <property type="match status" value="1"/>
</dbReference>
<dbReference type="AlphaFoldDB" id="B2IYU5"/>
<feature type="domain" description="Nif11" evidence="1">
    <location>
        <begin position="1"/>
        <end position="48"/>
    </location>
</feature>
<dbReference type="HOGENOM" id="CLU_2343904_0_0_3"/>
<keyword evidence="3" id="KW-1185">Reference proteome</keyword>
<dbReference type="eggNOG" id="ENOG502ZQIA">
    <property type="taxonomic scope" value="Bacteria"/>
</dbReference>
<dbReference type="OrthoDB" id="1121904at2"/>
<sequence>MSRESVIKLIESAENDQNLLKQLYSAQGPESILAIASTRGYKFSEEELLSVMQERQLSFSTDVLSGEELEAIAGGKGDVKATYNDASKTLYFPQKKK</sequence>
<evidence type="ECO:0000313" key="3">
    <source>
        <dbReference type="Proteomes" id="UP000001191"/>
    </source>
</evidence>
<dbReference type="Proteomes" id="UP000001191">
    <property type="component" value="Chromosome"/>
</dbReference>
<dbReference type="InterPro" id="IPR022516">
    <property type="entry name" value="CHP03798_Ocin"/>
</dbReference>
<dbReference type="KEGG" id="npu:Npun_F3226"/>
<name>B2IYU5_NOSP7</name>
<dbReference type="STRING" id="63737.Npun_F3226"/>
<dbReference type="InterPro" id="IPR012903">
    <property type="entry name" value="Nif11"/>
</dbReference>
<protein>
    <recommendedName>
        <fullName evidence="1">Nif11 domain-containing protein</fullName>
    </recommendedName>
</protein>
<evidence type="ECO:0000259" key="1">
    <source>
        <dbReference type="Pfam" id="PF07862"/>
    </source>
</evidence>
<reference evidence="3" key="1">
    <citation type="submission" date="2008-04" db="EMBL/GenBank/DDBJ databases">
        <title>Complete sequence of chromosome of Nostoc punctiforme ATCC 29133.</title>
        <authorList>
            <consortium name="US DOE Joint Genome Institute"/>
            <person name="Copeland A."/>
            <person name="Lucas S."/>
            <person name="Lapidus A."/>
            <person name="Glavina del Rio T."/>
            <person name="Dalin E."/>
            <person name="Tice H."/>
            <person name="Pitluck S."/>
            <person name="Chain P."/>
            <person name="Malfatti S."/>
            <person name="Shin M."/>
            <person name="Vergez L."/>
            <person name="Schmutz J."/>
            <person name="Larimer F."/>
            <person name="Land M."/>
            <person name="Hauser L."/>
            <person name="Kyrpides N."/>
            <person name="Kim E."/>
            <person name="Meeks J.C."/>
            <person name="Elhai J."/>
            <person name="Campbell E.L."/>
            <person name="Thiel T."/>
            <person name="Longmire J."/>
            <person name="Potts M."/>
            <person name="Atlas R."/>
        </authorList>
    </citation>
    <scope>NUCLEOTIDE SEQUENCE [LARGE SCALE GENOMIC DNA]</scope>
    <source>
        <strain evidence="3">ATCC 29133 / PCC 73102</strain>
    </source>
</reference>
<gene>
    <name evidence="2" type="ordered locus">Npun_F3226</name>
</gene>
<proteinExistence type="predicted"/>
<organism evidence="2 3">
    <name type="scientific">Nostoc punctiforme (strain ATCC 29133 / PCC 73102)</name>
    <dbReference type="NCBI Taxonomy" id="63737"/>
    <lineage>
        <taxon>Bacteria</taxon>
        <taxon>Bacillati</taxon>
        <taxon>Cyanobacteriota</taxon>
        <taxon>Cyanophyceae</taxon>
        <taxon>Nostocales</taxon>
        <taxon>Nostocaceae</taxon>
        <taxon>Nostoc</taxon>
    </lineage>
</organism>